<reference evidence="2 3" key="1">
    <citation type="submission" date="2018-11" db="EMBL/GenBank/DDBJ databases">
        <title>Sequencing the genomes of 1000 actinobacteria strains.</title>
        <authorList>
            <person name="Klenk H.-P."/>
        </authorList>
    </citation>
    <scope>NUCLEOTIDE SEQUENCE [LARGE SCALE GENOMIC DNA]</scope>
    <source>
        <strain evidence="2 3">DSM 44781</strain>
    </source>
</reference>
<accession>A0A3N4RF33</accession>
<sequence length="164" mass="16709">MHRLLAGPVGAQHPASGVLDLDGAVNAVLGKGTPAAKAELRDQLSQQGFVVGAGLSWTAADGSRSSTLLMRFSAETGAGNTADRLAGDLRNAHPDTVFTDPGDLSTGAVSSTPDEHGNACVVLIAPHGDAVVLVSYFTPTPDKAAAVSLLHRQLQGLPTPGLPW</sequence>
<gene>
    <name evidence="2" type="ORF">EDD38_7634</name>
</gene>
<protein>
    <recommendedName>
        <fullName evidence="1">DUF7373 domain-containing protein</fullName>
    </recommendedName>
</protein>
<dbReference type="InterPro" id="IPR055797">
    <property type="entry name" value="DUF7373"/>
</dbReference>
<dbReference type="Proteomes" id="UP000266906">
    <property type="component" value="Unassembled WGS sequence"/>
</dbReference>
<name>A0A3N4RF33_9ACTN</name>
<keyword evidence="3" id="KW-1185">Reference proteome</keyword>
<evidence type="ECO:0000259" key="1">
    <source>
        <dbReference type="Pfam" id="PF24088"/>
    </source>
</evidence>
<organism evidence="2 3">
    <name type="scientific">Kitasatospora cineracea</name>
    <dbReference type="NCBI Taxonomy" id="88074"/>
    <lineage>
        <taxon>Bacteria</taxon>
        <taxon>Bacillati</taxon>
        <taxon>Actinomycetota</taxon>
        <taxon>Actinomycetes</taxon>
        <taxon>Kitasatosporales</taxon>
        <taxon>Streptomycetaceae</taxon>
        <taxon>Kitasatospora</taxon>
    </lineage>
</organism>
<proteinExistence type="predicted"/>
<feature type="domain" description="DUF7373" evidence="1">
    <location>
        <begin position="37"/>
        <end position="154"/>
    </location>
</feature>
<dbReference type="Pfam" id="PF24088">
    <property type="entry name" value="DUF7373"/>
    <property type="match status" value="1"/>
</dbReference>
<dbReference type="EMBL" id="RKQG01000005">
    <property type="protein sequence ID" value="RPE26997.1"/>
    <property type="molecule type" value="Genomic_DNA"/>
</dbReference>
<comment type="caution">
    <text evidence="2">The sequence shown here is derived from an EMBL/GenBank/DDBJ whole genome shotgun (WGS) entry which is preliminary data.</text>
</comment>
<evidence type="ECO:0000313" key="3">
    <source>
        <dbReference type="Proteomes" id="UP000266906"/>
    </source>
</evidence>
<dbReference type="AlphaFoldDB" id="A0A3N4RF33"/>
<evidence type="ECO:0000313" key="2">
    <source>
        <dbReference type="EMBL" id="RPE26997.1"/>
    </source>
</evidence>